<name>A0A9W8H1D9_9FUNG</name>
<evidence type="ECO:0000313" key="6">
    <source>
        <dbReference type="EMBL" id="KAJ2776583.1"/>
    </source>
</evidence>
<dbReference type="InterPro" id="IPR002219">
    <property type="entry name" value="PKC_DAG/PE"/>
</dbReference>
<feature type="compositionally biased region" description="Basic and acidic residues" evidence="3">
    <location>
        <begin position="646"/>
        <end position="658"/>
    </location>
</feature>
<feature type="region of interest" description="Disordered" evidence="3">
    <location>
        <begin position="612"/>
        <end position="714"/>
    </location>
</feature>
<dbReference type="AlphaFoldDB" id="A0A9W8H1D9"/>
<protein>
    <submittedName>
        <fullName evidence="6">Protein BZZ1</fullName>
    </submittedName>
</protein>
<keyword evidence="7" id="KW-1185">Reference proteome</keyword>
<reference evidence="6" key="1">
    <citation type="submission" date="2022-07" db="EMBL/GenBank/DDBJ databases">
        <title>Phylogenomic reconstructions and comparative analyses of Kickxellomycotina fungi.</title>
        <authorList>
            <person name="Reynolds N.K."/>
            <person name="Stajich J.E."/>
            <person name="Barry K."/>
            <person name="Grigoriev I.V."/>
            <person name="Crous P."/>
            <person name="Smith M.E."/>
        </authorList>
    </citation>
    <scope>NUCLEOTIDE SEQUENCE</scope>
    <source>
        <strain evidence="6">BCRC 34489</strain>
    </source>
</reference>
<evidence type="ECO:0000256" key="3">
    <source>
        <dbReference type="SAM" id="MobiDB-lite"/>
    </source>
</evidence>
<evidence type="ECO:0000256" key="2">
    <source>
        <dbReference type="ARBA" id="ARBA00022833"/>
    </source>
</evidence>
<dbReference type="CDD" id="cd20824">
    <property type="entry name" value="C1_SpBZZ1-like"/>
    <property type="match status" value="1"/>
</dbReference>
<proteinExistence type="predicted"/>
<sequence length="714" mass="79720">MSLEWFDGSLTAAATSASTQKLVLLVCILDEANAKEVEKATKLSSVSAIQKLAAEHCLCVRLVRGTDDEKQFSRLYPVPNILTVYFIHQKGNFLLSGNDVTEENITAAILQNKNSTVDAPVAQVSMAKLKKEEEIHWQTREAERLRKQLLKQKKKDSQYIKQLRRDIEDDRMTYQNIHGKSPAPTPPVSPDASVEFRPSMANSARILFRLSNGQAVSSDFAADVKFKEVRAFLEQKLDRTRSNIEVTQSMPRAVLGDDADSQTLAALKLAPSATWMLAERDSVYDKRDRAKKHYDSSNKNLATSKQKLERAETDADKHKFRRKTSKNTGARNQAKNEYILQVAVANRVKNAIHHKFSSRLMDTLQISDDQRTVVVKHMLEDFFVLQESMAKDMTENIVQSIGIAKRIETEREASYFIKKRIESGKSNWVDPPDFGIVVDPETGDSDQMALDGESQAVLRNLCLQAKRECARAEFDAQRDKQKEAEKYANVELTNERRLALAASAVRKEIVVELEIIQHEALAVHVEQQIGPVDSGNPHDFVATTVTFSKTCDYCNESISGLNRKAFKCGECEYICHTSCQIKVLPKCPGRDLNVKTGFLSIFKKRRGGLNERGSINDLDIEEDKPKETEAAAPEPAAPEADPEAEPADKNQKPDEGGASKKVQIVVEEEDLAAKPKTEPGAADGMDLRSILKNRMNLNTEPEPLALAAKSPTLP</sequence>
<dbReference type="InterPro" id="IPR027267">
    <property type="entry name" value="AH/BAR_dom_sf"/>
</dbReference>
<dbReference type="SMART" id="SM00109">
    <property type="entry name" value="C1"/>
    <property type="match status" value="1"/>
</dbReference>
<dbReference type="Gene3D" id="3.30.60.20">
    <property type="match status" value="1"/>
</dbReference>
<dbReference type="InterPro" id="IPR046349">
    <property type="entry name" value="C1-like_sf"/>
</dbReference>
<dbReference type="GO" id="GO:0005783">
    <property type="term" value="C:endoplasmic reticulum"/>
    <property type="evidence" value="ECO:0007669"/>
    <property type="project" value="TreeGrafter"/>
</dbReference>
<organism evidence="6 7">
    <name type="scientific">Coemansia interrupta</name>
    <dbReference type="NCBI Taxonomy" id="1126814"/>
    <lineage>
        <taxon>Eukaryota</taxon>
        <taxon>Fungi</taxon>
        <taxon>Fungi incertae sedis</taxon>
        <taxon>Zoopagomycota</taxon>
        <taxon>Kickxellomycotina</taxon>
        <taxon>Kickxellomycetes</taxon>
        <taxon>Kickxellales</taxon>
        <taxon>Kickxellaceae</taxon>
        <taxon>Coemansia</taxon>
    </lineage>
</organism>
<feature type="domain" description="UBX" evidence="4">
    <location>
        <begin position="199"/>
        <end position="277"/>
    </location>
</feature>
<dbReference type="PANTHER" id="PTHR46424">
    <property type="entry name" value="UBX DOMAIN-CONTAINING PROTEIN 4"/>
    <property type="match status" value="1"/>
</dbReference>
<dbReference type="OrthoDB" id="8783038at2759"/>
<dbReference type="GO" id="GO:0046872">
    <property type="term" value="F:metal ion binding"/>
    <property type="evidence" value="ECO:0007669"/>
    <property type="project" value="UniProtKB-KW"/>
</dbReference>
<dbReference type="PROSITE" id="PS00479">
    <property type="entry name" value="ZF_DAG_PE_1"/>
    <property type="match status" value="1"/>
</dbReference>
<feature type="compositionally biased region" description="Low complexity" evidence="3">
    <location>
        <begin position="630"/>
        <end position="639"/>
    </location>
</feature>
<dbReference type="Gene3D" id="3.10.20.90">
    <property type="entry name" value="Phosphatidylinositol 3-kinase Catalytic Subunit, Chain A, domain 1"/>
    <property type="match status" value="1"/>
</dbReference>
<feature type="region of interest" description="Disordered" evidence="3">
    <location>
        <begin position="289"/>
        <end position="332"/>
    </location>
</feature>
<evidence type="ECO:0000259" key="5">
    <source>
        <dbReference type="PROSITE" id="PS50081"/>
    </source>
</evidence>
<dbReference type="Proteomes" id="UP001140172">
    <property type="component" value="Unassembled WGS sequence"/>
</dbReference>
<dbReference type="CDD" id="cd01767">
    <property type="entry name" value="UBX"/>
    <property type="match status" value="1"/>
</dbReference>
<dbReference type="GO" id="GO:0036503">
    <property type="term" value="P:ERAD pathway"/>
    <property type="evidence" value="ECO:0007669"/>
    <property type="project" value="TreeGrafter"/>
</dbReference>
<gene>
    <name evidence="6" type="primary">bzz1</name>
    <name evidence="6" type="ORF">GGI15_004799</name>
</gene>
<accession>A0A9W8H1D9</accession>
<dbReference type="SUPFAM" id="SSF54236">
    <property type="entry name" value="Ubiquitin-like"/>
    <property type="match status" value="1"/>
</dbReference>
<dbReference type="PROSITE" id="PS50033">
    <property type="entry name" value="UBX"/>
    <property type="match status" value="1"/>
</dbReference>
<feature type="compositionally biased region" description="Basic and acidic residues" evidence="3">
    <location>
        <begin position="306"/>
        <end position="317"/>
    </location>
</feature>
<dbReference type="Pfam" id="PF00789">
    <property type="entry name" value="UBX"/>
    <property type="match status" value="1"/>
</dbReference>
<dbReference type="InterPro" id="IPR029071">
    <property type="entry name" value="Ubiquitin-like_domsf"/>
</dbReference>
<keyword evidence="1" id="KW-0479">Metal-binding</keyword>
<dbReference type="SUPFAM" id="SSF103657">
    <property type="entry name" value="BAR/IMD domain-like"/>
    <property type="match status" value="1"/>
</dbReference>
<feature type="domain" description="Phorbol-ester/DAG-type" evidence="5">
    <location>
        <begin position="537"/>
        <end position="587"/>
    </location>
</feature>
<dbReference type="SUPFAM" id="SSF57889">
    <property type="entry name" value="Cysteine-rich domain"/>
    <property type="match status" value="1"/>
</dbReference>
<evidence type="ECO:0000256" key="1">
    <source>
        <dbReference type="ARBA" id="ARBA00022723"/>
    </source>
</evidence>
<dbReference type="Pfam" id="PF00130">
    <property type="entry name" value="C1_1"/>
    <property type="match status" value="1"/>
</dbReference>
<dbReference type="EMBL" id="JANBUM010000481">
    <property type="protein sequence ID" value="KAJ2776583.1"/>
    <property type="molecule type" value="Genomic_DNA"/>
</dbReference>
<comment type="caution">
    <text evidence="6">The sequence shown here is derived from an EMBL/GenBank/DDBJ whole genome shotgun (WGS) entry which is preliminary data.</text>
</comment>
<dbReference type="PROSITE" id="PS50081">
    <property type="entry name" value="ZF_DAG_PE_2"/>
    <property type="match status" value="1"/>
</dbReference>
<dbReference type="InterPro" id="IPR001012">
    <property type="entry name" value="UBX_dom"/>
</dbReference>
<keyword evidence="2" id="KW-0862">Zinc</keyword>
<dbReference type="PANTHER" id="PTHR46424:SF1">
    <property type="entry name" value="UBX DOMAIN-CONTAINING PROTEIN 4"/>
    <property type="match status" value="1"/>
</dbReference>
<evidence type="ECO:0000259" key="4">
    <source>
        <dbReference type="PROSITE" id="PS50033"/>
    </source>
</evidence>
<evidence type="ECO:0000313" key="7">
    <source>
        <dbReference type="Proteomes" id="UP001140172"/>
    </source>
</evidence>
<feature type="non-terminal residue" evidence="6">
    <location>
        <position position="1"/>
    </location>
</feature>
<dbReference type="Gene3D" id="1.20.1270.60">
    <property type="entry name" value="Arfaptin homology (AH) domain/BAR domain"/>
    <property type="match status" value="1"/>
</dbReference>